<gene>
    <name evidence="1" type="ORF">F6I03_01650</name>
</gene>
<dbReference type="Proteomes" id="UP000327148">
    <property type="component" value="Unassembled WGS sequence"/>
</dbReference>
<comment type="caution">
    <text evidence="1">The sequence shown here is derived from an EMBL/GenBank/DDBJ whole genome shotgun (WGS) entry which is preliminary data.</text>
</comment>
<sequence>MQLVYLENGKEAPYTLSSIVAECAEVQHHTVTRLIRKRQSSLNKFGKVGFKIQASESGQKEKDYKLRERENARKSTPALDLMTGDELARYRELATLVIMYLNQGLTYQEIKNQVM</sequence>
<accession>A0A5N1GLS6</accession>
<dbReference type="AlphaFoldDB" id="A0A5N1GLS6"/>
<proteinExistence type="predicted"/>
<evidence type="ECO:0000313" key="1">
    <source>
        <dbReference type="EMBL" id="KAA9301937.1"/>
    </source>
</evidence>
<protein>
    <submittedName>
        <fullName evidence="1">Uncharacterized protein</fullName>
    </submittedName>
</protein>
<dbReference type="EMBL" id="VYWO01000001">
    <property type="protein sequence ID" value="KAA9301937.1"/>
    <property type="molecule type" value="Genomic_DNA"/>
</dbReference>
<organism evidence="1 2">
    <name type="scientific">Aerococcus sanguinicola</name>
    <dbReference type="NCBI Taxonomy" id="119206"/>
    <lineage>
        <taxon>Bacteria</taxon>
        <taxon>Bacillati</taxon>
        <taxon>Bacillota</taxon>
        <taxon>Bacilli</taxon>
        <taxon>Lactobacillales</taxon>
        <taxon>Aerococcaceae</taxon>
        <taxon>Aerococcus</taxon>
    </lineage>
</organism>
<dbReference type="OrthoDB" id="2233792at2"/>
<dbReference type="RefSeq" id="WP_070430709.1">
    <property type="nucleotide sequence ID" value="NZ_VYWO01000001.1"/>
</dbReference>
<name>A0A5N1GLS6_9LACT</name>
<reference evidence="1 2" key="1">
    <citation type="submission" date="2019-09" db="EMBL/GenBank/DDBJ databases">
        <title>Draft genome sequence assemblies of isolates from the urinary tract.</title>
        <authorList>
            <person name="Mores C.R."/>
            <person name="Putonti C."/>
            <person name="Wolfe A.J."/>
        </authorList>
    </citation>
    <scope>NUCLEOTIDE SEQUENCE [LARGE SCALE GENOMIC DNA]</scope>
    <source>
        <strain evidence="1 2">UMB623</strain>
    </source>
</reference>
<evidence type="ECO:0000313" key="2">
    <source>
        <dbReference type="Proteomes" id="UP000327148"/>
    </source>
</evidence>